<dbReference type="Proteomes" id="UP001392437">
    <property type="component" value="Unassembled WGS sequence"/>
</dbReference>
<protein>
    <recommendedName>
        <fullName evidence="3">Nudix hydrolase domain-containing protein</fullName>
    </recommendedName>
</protein>
<evidence type="ECO:0000259" key="3">
    <source>
        <dbReference type="PROSITE" id="PS51462"/>
    </source>
</evidence>
<reference evidence="4 5" key="1">
    <citation type="submission" date="2023-01" db="EMBL/GenBank/DDBJ databases">
        <title>Analysis of 21 Apiospora genomes using comparative genomics revels a genus with tremendous synthesis potential of carbohydrate active enzymes and secondary metabolites.</title>
        <authorList>
            <person name="Sorensen T."/>
        </authorList>
    </citation>
    <scope>NUCLEOTIDE SEQUENCE [LARGE SCALE GENOMIC DNA]</scope>
    <source>
        <strain evidence="4 5">CBS 117206</strain>
    </source>
</reference>
<sequence length="164" mass="18356">MSRQLTTEASEEPEAPQPPRVGVAALIANEEGQYVYGERIGKHGGDTWALPGGHLEHGETPFACAERETLEETGLEVKALRLVTVTNDIFADGRHYITLFVLCERKDATKEPQRLEPKKCKGWEWISWDELKSWAAHHGDSTGPYAGRELFLPMINMLGQVDKI</sequence>
<keyword evidence="1 2" id="KW-0378">Hydrolase</keyword>
<dbReference type="SUPFAM" id="SSF55811">
    <property type="entry name" value="Nudix"/>
    <property type="match status" value="1"/>
</dbReference>
<dbReference type="PANTHER" id="PTHR16099">
    <property type="entry name" value="8-OXO-DGTP DIPHOSPHATES NUDT15"/>
    <property type="match status" value="1"/>
</dbReference>
<dbReference type="InterPro" id="IPR020084">
    <property type="entry name" value="NUDIX_hydrolase_CS"/>
</dbReference>
<dbReference type="Pfam" id="PF00293">
    <property type="entry name" value="NUDIX"/>
    <property type="match status" value="1"/>
</dbReference>
<proteinExistence type="inferred from homology"/>
<gene>
    <name evidence="4" type="ORF">PG999_010813</name>
</gene>
<dbReference type="PROSITE" id="PS00893">
    <property type="entry name" value="NUDIX_BOX"/>
    <property type="match status" value="1"/>
</dbReference>
<dbReference type="Gene3D" id="3.90.79.10">
    <property type="entry name" value="Nucleoside Triphosphate Pyrophosphohydrolase"/>
    <property type="match status" value="1"/>
</dbReference>
<dbReference type="InterPro" id="IPR015797">
    <property type="entry name" value="NUDIX_hydrolase-like_dom_sf"/>
</dbReference>
<keyword evidence="5" id="KW-1185">Reference proteome</keyword>
<evidence type="ECO:0000313" key="5">
    <source>
        <dbReference type="Proteomes" id="UP001392437"/>
    </source>
</evidence>
<dbReference type="AlphaFoldDB" id="A0AAW0QKZ4"/>
<evidence type="ECO:0000256" key="1">
    <source>
        <dbReference type="ARBA" id="ARBA00022801"/>
    </source>
</evidence>
<comment type="caution">
    <text evidence="4">The sequence shown here is derived from an EMBL/GenBank/DDBJ whole genome shotgun (WGS) entry which is preliminary data.</text>
</comment>
<evidence type="ECO:0000313" key="4">
    <source>
        <dbReference type="EMBL" id="KAK8100439.1"/>
    </source>
</evidence>
<evidence type="ECO:0000256" key="2">
    <source>
        <dbReference type="RuleBase" id="RU003476"/>
    </source>
</evidence>
<dbReference type="CDD" id="cd04678">
    <property type="entry name" value="NUDIX_MTH2_Nudt15"/>
    <property type="match status" value="1"/>
</dbReference>
<dbReference type="PANTHER" id="PTHR16099:SF5">
    <property type="entry name" value="NUCLEOTIDE TRIPHOSPHATE DIPHOSPHATASE NUDT15"/>
    <property type="match status" value="1"/>
</dbReference>
<dbReference type="PROSITE" id="PS51462">
    <property type="entry name" value="NUDIX"/>
    <property type="match status" value="1"/>
</dbReference>
<comment type="similarity">
    <text evidence="2">Belongs to the Nudix hydrolase family.</text>
</comment>
<dbReference type="FunFam" id="3.90.79.10:FF:000060">
    <property type="entry name" value="Nudix hydrolase 1"/>
    <property type="match status" value="1"/>
</dbReference>
<dbReference type="EMBL" id="JAQQWP010000009">
    <property type="protein sequence ID" value="KAK8100439.1"/>
    <property type="molecule type" value="Genomic_DNA"/>
</dbReference>
<dbReference type="InterPro" id="IPR000086">
    <property type="entry name" value="NUDIX_hydrolase_dom"/>
</dbReference>
<dbReference type="GO" id="GO:0005829">
    <property type="term" value="C:cytosol"/>
    <property type="evidence" value="ECO:0007669"/>
    <property type="project" value="TreeGrafter"/>
</dbReference>
<dbReference type="InterPro" id="IPR020476">
    <property type="entry name" value="Nudix_hydrolase"/>
</dbReference>
<feature type="domain" description="Nudix hydrolase" evidence="3">
    <location>
        <begin position="18"/>
        <end position="148"/>
    </location>
</feature>
<dbReference type="PRINTS" id="PR00502">
    <property type="entry name" value="NUDIXFAMILY"/>
</dbReference>
<dbReference type="GO" id="GO:0035539">
    <property type="term" value="F:8-oxo-7,8-dihydrodeoxyguanosine triphosphate pyrophosphatase activity"/>
    <property type="evidence" value="ECO:0007669"/>
    <property type="project" value="TreeGrafter"/>
</dbReference>
<organism evidence="4 5">
    <name type="scientific">Apiospora kogelbergensis</name>
    <dbReference type="NCBI Taxonomy" id="1337665"/>
    <lineage>
        <taxon>Eukaryota</taxon>
        <taxon>Fungi</taxon>
        <taxon>Dikarya</taxon>
        <taxon>Ascomycota</taxon>
        <taxon>Pezizomycotina</taxon>
        <taxon>Sordariomycetes</taxon>
        <taxon>Xylariomycetidae</taxon>
        <taxon>Amphisphaeriales</taxon>
        <taxon>Apiosporaceae</taxon>
        <taxon>Apiospora</taxon>
    </lineage>
</organism>
<name>A0AAW0QKZ4_9PEZI</name>
<dbReference type="GO" id="GO:0006203">
    <property type="term" value="P:dGTP catabolic process"/>
    <property type="evidence" value="ECO:0007669"/>
    <property type="project" value="TreeGrafter"/>
</dbReference>
<accession>A0AAW0QKZ4</accession>